<gene>
    <name evidence="1" type="ORF">ONB1V03_LOCUS4498</name>
</gene>
<organism evidence="1">
    <name type="scientific">Oppiella nova</name>
    <dbReference type="NCBI Taxonomy" id="334625"/>
    <lineage>
        <taxon>Eukaryota</taxon>
        <taxon>Metazoa</taxon>
        <taxon>Ecdysozoa</taxon>
        <taxon>Arthropoda</taxon>
        <taxon>Chelicerata</taxon>
        <taxon>Arachnida</taxon>
        <taxon>Acari</taxon>
        <taxon>Acariformes</taxon>
        <taxon>Sarcoptiformes</taxon>
        <taxon>Oribatida</taxon>
        <taxon>Brachypylina</taxon>
        <taxon>Oppioidea</taxon>
        <taxon>Oppiidae</taxon>
        <taxon>Oppiella</taxon>
    </lineage>
</organism>
<dbReference type="EMBL" id="CAJPVJ010001567">
    <property type="protein sequence ID" value="CAG2164951.1"/>
    <property type="molecule type" value="Genomic_DNA"/>
</dbReference>
<evidence type="ECO:0000313" key="1">
    <source>
        <dbReference type="EMBL" id="CAD7644125.1"/>
    </source>
</evidence>
<name>A0A7R9LLX8_9ACAR</name>
<dbReference type="EMBL" id="OC916392">
    <property type="protein sequence ID" value="CAD7644125.1"/>
    <property type="molecule type" value="Genomic_DNA"/>
</dbReference>
<dbReference type="AlphaFoldDB" id="A0A7R9LLX8"/>
<keyword evidence="2" id="KW-1185">Reference proteome</keyword>
<sequence>MRKVCINSTIGGRCNFINAPEISSVPDEIENYMTKDTGNDDAFSIEFDSTKLTETKITTFDSCGSDTLLCDVWSDCKPESGTSEYQCLCNQDYFTVVDRTILPTSGKTLYKEKCDIKDDICKECHSKSNTDCIQTIPVMDSAKQWTAPPNCSCLDHYKMDHDMKCIDVCDGIQCNQETYQSKKVKHRDNNSVQQMNDYSNTSYRVGQHNGNNNDGFNQNITPLLTGGVVVSLQYIPDHEGCYDTACKRYGIPDGEHCGREVIIFTSINRAITAFIVNFTKNTDNTAFDVQILTHGTDLLIGCPPVLLDLILE</sequence>
<protein>
    <submittedName>
        <fullName evidence="1">Uncharacterized protein</fullName>
    </submittedName>
</protein>
<reference evidence="1" key="1">
    <citation type="submission" date="2020-11" db="EMBL/GenBank/DDBJ databases">
        <authorList>
            <person name="Tran Van P."/>
        </authorList>
    </citation>
    <scope>NUCLEOTIDE SEQUENCE</scope>
</reference>
<proteinExistence type="predicted"/>
<accession>A0A7R9LLX8</accession>
<evidence type="ECO:0000313" key="2">
    <source>
        <dbReference type="Proteomes" id="UP000728032"/>
    </source>
</evidence>
<dbReference type="Proteomes" id="UP000728032">
    <property type="component" value="Unassembled WGS sequence"/>
</dbReference>